<gene>
    <name evidence="1" type="ORF">ABIC75_000371</name>
</gene>
<evidence type="ECO:0000313" key="2">
    <source>
        <dbReference type="Proteomes" id="UP001549184"/>
    </source>
</evidence>
<comment type="caution">
    <text evidence="1">The sequence shown here is derived from an EMBL/GenBank/DDBJ whole genome shotgun (WGS) entry which is preliminary data.</text>
</comment>
<evidence type="ECO:0000313" key="1">
    <source>
        <dbReference type="EMBL" id="MET3650669.1"/>
    </source>
</evidence>
<name>A0ABV2JPB1_9GAMM</name>
<dbReference type="EMBL" id="JBEPMU010000001">
    <property type="protein sequence ID" value="MET3650669.1"/>
    <property type="molecule type" value="Genomic_DNA"/>
</dbReference>
<protein>
    <submittedName>
        <fullName evidence="1">Uncharacterized protein</fullName>
    </submittedName>
</protein>
<reference evidence="1 2" key="1">
    <citation type="submission" date="2024-06" db="EMBL/GenBank/DDBJ databases">
        <title>Sorghum-associated microbial communities from plants grown in Nebraska, USA.</title>
        <authorList>
            <person name="Schachtman D."/>
        </authorList>
    </citation>
    <scope>NUCLEOTIDE SEQUENCE [LARGE SCALE GENOMIC DNA]</scope>
    <source>
        <strain evidence="1 2">1073</strain>
    </source>
</reference>
<dbReference type="Proteomes" id="UP001549184">
    <property type="component" value="Unassembled WGS sequence"/>
</dbReference>
<proteinExistence type="predicted"/>
<sequence length="119" mass="13591">MTDKDVYEILASWLCMVPMEQSVWATTFALHGTDPDGGVDAADAAVLRMRSIGLTRSFQPEPEYEAARSNLHIERSEFTGWYVIAHRMRHGCESGYKAPSTEQINDAYERYDRGLCDYY</sequence>
<organism evidence="1 2">
    <name type="scientific">Dyella japonica</name>
    <dbReference type="NCBI Taxonomy" id="231455"/>
    <lineage>
        <taxon>Bacteria</taxon>
        <taxon>Pseudomonadati</taxon>
        <taxon>Pseudomonadota</taxon>
        <taxon>Gammaproteobacteria</taxon>
        <taxon>Lysobacterales</taxon>
        <taxon>Rhodanobacteraceae</taxon>
        <taxon>Dyella</taxon>
    </lineage>
</organism>
<accession>A0ABV2JPB1</accession>
<dbReference type="RefSeq" id="WP_354012159.1">
    <property type="nucleotide sequence ID" value="NZ_JBEPMU010000001.1"/>
</dbReference>
<keyword evidence="2" id="KW-1185">Reference proteome</keyword>